<dbReference type="EnsemblMetazoa" id="Aqu2.1.39764_001">
    <property type="protein sequence ID" value="Aqu2.1.39764_001"/>
    <property type="gene ID" value="Aqu2.1.39764"/>
</dbReference>
<dbReference type="SUPFAM" id="SSF57903">
    <property type="entry name" value="FYVE/PHD zinc finger"/>
    <property type="match status" value="1"/>
</dbReference>
<dbReference type="eggNOG" id="KOG1013">
    <property type="taxonomic scope" value="Eukaryota"/>
</dbReference>
<reference evidence="7" key="1">
    <citation type="submission" date="2017-05" db="UniProtKB">
        <authorList>
            <consortium name="EnsemblMetazoa"/>
        </authorList>
    </citation>
    <scope>IDENTIFICATION</scope>
</reference>
<feature type="region of interest" description="Disordered" evidence="5">
    <location>
        <begin position="286"/>
        <end position="396"/>
    </location>
</feature>
<feature type="compositionally biased region" description="Polar residues" evidence="5">
    <location>
        <begin position="386"/>
        <end position="396"/>
    </location>
</feature>
<keyword evidence="2 4" id="KW-0863">Zinc-finger</keyword>
<dbReference type="GO" id="GO:0008270">
    <property type="term" value="F:zinc ion binding"/>
    <property type="evidence" value="ECO:0007669"/>
    <property type="project" value="UniProtKB-KW"/>
</dbReference>
<feature type="region of interest" description="Disordered" evidence="5">
    <location>
        <begin position="434"/>
        <end position="627"/>
    </location>
</feature>
<dbReference type="STRING" id="400682.A0A1X7VIZ5"/>
<dbReference type="PANTHER" id="PTHR45729:SF6">
    <property type="entry name" value="RABPHILIN, ISOFORM A"/>
    <property type="match status" value="1"/>
</dbReference>
<evidence type="ECO:0000259" key="6">
    <source>
        <dbReference type="PROSITE" id="PS50178"/>
    </source>
</evidence>
<feature type="compositionally biased region" description="Basic and acidic residues" evidence="5">
    <location>
        <begin position="286"/>
        <end position="295"/>
    </location>
</feature>
<evidence type="ECO:0000256" key="2">
    <source>
        <dbReference type="ARBA" id="ARBA00022771"/>
    </source>
</evidence>
<feature type="compositionally biased region" description="Basic and acidic residues" evidence="5">
    <location>
        <begin position="520"/>
        <end position="529"/>
    </location>
</feature>
<dbReference type="Pfam" id="PF02318">
    <property type="entry name" value="FYVE_2"/>
    <property type="match status" value="1"/>
</dbReference>
<feature type="compositionally biased region" description="Low complexity" evidence="5">
    <location>
        <begin position="578"/>
        <end position="598"/>
    </location>
</feature>
<dbReference type="InterPro" id="IPR043566">
    <property type="entry name" value="Rabphilin/DOC2/Noc2"/>
</dbReference>
<feature type="compositionally biased region" description="Basic residues" evidence="5">
    <location>
        <begin position="440"/>
        <end position="451"/>
    </location>
</feature>
<dbReference type="AlphaFoldDB" id="A0A1X7VIZ5"/>
<sequence length="627" mass="69913">MLVSPLLSNETTLPWWICPPDRELSLRSKIRTGYSTIASRANINKYHPIVGVKVRGLSVDELMTIEEVVKKASLIEEMNEMRISSLLSDHDKLKEQCIGDGEYSCLLCGYDFTQQNAEKSNLCHICAKMICRECRYDDVMSNHQVYLCPVCFSHKELWGKTGAWMVNSLPKQIKNKEKLTEWISKTSELKRHKSSLDMSGIELGGAIRQDTSQNLLESISDTEILNENRFSSYDVKFKDEPSSNNRSIRKTNVTSSWNTLEGLQEEEKIGIDDLLLAQQLRSESPHLRLESEHRRASAHAKATPSPPSSPRRSKAMIGQEQRASLVKARRNVLSRTPSPQGYAAEGNSPPMLRRDGSQDDSPGMRRRGSSKEGSGLLIAGLRPSLTVPTNSFDSDSSVEVNKELQLIHQMGSTTDEEMPYIMISSDADLPFYNKEGSLPKLRRKNASRRRTGSLTTRGEKEKKKEEKKETENDMFNQDGMSDLSFQPLESDLSFKPLESDLNFRQPAAQNKSDENEEKGEESKLSEDITKAAASVIPAATGDHEMKTEKEEEKTKMEETHQSLPEPSPVQEDITPPASVLTTDDTTTPPTVPSVSDTLPAPVPVVSDTPPATVPVVSDTPPATCPQY</sequence>
<feature type="compositionally biased region" description="Basic and acidic residues" evidence="5">
    <location>
        <begin position="541"/>
        <end position="560"/>
    </location>
</feature>
<keyword evidence="1" id="KW-0479">Metal-binding</keyword>
<keyword evidence="3" id="KW-0862">Zinc</keyword>
<dbReference type="InterPro" id="IPR017455">
    <property type="entry name" value="Znf_FYVE-rel"/>
</dbReference>
<dbReference type="PANTHER" id="PTHR45729">
    <property type="entry name" value="RABPHILIN, ISOFORM A"/>
    <property type="match status" value="1"/>
</dbReference>
<evidence type="ECO:0000256" key="1">
    <source>
        <dbReference type="ARBA" id="ARBA00022723"/>
    </source>
</evidence>
<evidence type="ECO:0000256" key="5">
    <source>
        <dbReference type="SAM" id="MobiDB-lite"/>
    </source>
</evidence>
<feature type="domain" description="FYVE-type" evidence="6">
    <location>
        <begin position="99"/>
        <end position="156"/>
    </location>
</feature>
<dbReference type="Gene3D" id="3.30.40.10">
    <property type="entry name" value="Zinc/RING finger domain, C3HC4 (zinc finger)"/>
    <property type="match status" value="1"/>
</dbReference>
<dbReference type="OrthoDB" id="270970at2759"/>
<evidence type="ECO:0000256" key="3">
    <source>
        <dbReference type="ARBA" id="ARBA00022833"/>
    </source>
</evidence>
<dbReference type="InterPro" id="IPR011011">
    <property type="entry name" value="Znf_FYVE_PHD"/>
</dbReference>
<feature type="compositionally biased region" description="Basic and acidic residues" evidence="5">
    <location>
        <begin position="457"/>
        <end position="471"/>
    </location>
</feature>
<dbReference type="PROSITE" id="PS50178">
    <property type="entry name" value="ZF_FYVE"/>
    <property type="match status" value="1"/>
</dbReference>
<dbReference type="InterPro" id="IPR041282">
    <property type="entry name" value="FYVE_2"/>
</dbReference>
<dbReference type="InterPro" id="IPR013083">
    <property type="entry name" value="Znf_RING/FYVE/PHD"/>
</dbReference>
<dbReference type="GO" id="GO:0006887">
    <property type="term" value="P:exocytosis"/>
    <property type="evidence" value="ECO:0007669"/>
    <property type="project" value="TreeGrafter"/>
</dbReference>
<name>A0A1X7VIZ5_AMPQE</name>
<evidence type="ECO:0000256" key="4">
    <source>
        <dbReference type="PROSITE-ProRule" id="PRU00091"/>
    </source>
</evidence>
<proteinExistence type="predicted"/>
<organism evidence="7">
    <name type="scientific">Amphimedon queenslandica</name>
    <name type="common">Sponge</name>
    <dbReference type="NCBI Taxonomy" id="400682"/>
    <lineage>
        <taxon>Eukaryota</taxon>
        <taxon>Metazoa</taxon>
        <taxon>Porifera</taxon>
        <taxon>Demospongiae</taxon>
        <taxon>Heteroscleromorpha</taxon>
        <taxon>Haplosclerida</taxon>
        <taxon>Niphatidae</taxon>
        <taxon>Amphimedon</taxon>
    </lineage>
</organism>
<protein>
    <recommendedName>
        <fullName evidence="6">FYVE-type domain-containing protein</fullName>
    </recommendedName>
</protein>
<accession>A0A1X7VIZ5</accession>
<dbReference type="InParanoid" id="A0A1X7VIZ5"/>
<evidence type="ECO:0000313" key="7">
    <source>
        <dbReference type="EnsemblMetazoa" id="Aqu2.1.39764_001"/>
    </source>
</evidence>